<evidence type="ECO:0000256" key="13">
    <source>
        <dbReference type="ARBA" id="ARBA00046149"/>
    </source>
</evidence>
<dbReference type="SUPFAM" id="SSF52490">
    <property type="entry name" value="Tubulin nucleotide-binding domain-like"/>
    <property type="match status" value="1"/>
</dbReference>
<dbReference type="InterPro" id="IPR036525">
    <property type="entry name" value="Tubulin/FtsZ_GTPase_sf"/>
</dbReference>
<dbReference type="EMBL" id="MLAK01001068">
    <property type="protein sequence ID" value="OHS98241.1"/>
    <property type="molecule type" value="Genomic_DNA"/>
</dbReference>
<dbReference type="InterPro" id="IPR008280">
    <property type="entry name" value="Tub_FtsZ_C"/>
</dbReference>
<dbReference type="PANTHER" id="PTHR11588">
    <property type="entry name" value="TUBULIN"/>
    <property type="match status" value="1"/>
</dbReference>
<keyword evidence="10" id="KW-0539">Nucleus</keyword>
<dbReference type="OrthoDB" id="10250004at2759"/>
<protein>
    <recommendedName>
        <fullName evidence="5">Tubulin delta chain</fullName>
    </recommendedName>
    <alternativeName>
        <fullName evidence="12">Delta-tubulin</fullName>
    </alternativeName>
</protein>
<dbReference type="GO" id="GO:0005814">
    <property type="term" value="C:centriole"/>
    <property type="evidence" value="ECO:0007669"/>
    <property type="project" value="UniProtKB-SubCell"/>
</dbReference>
<keyword evidence="6 14" id="KW-0493">Microtubule</keyword>
<keyword evidence="9 14" id="KW-0342">GTP-binding</keyword>
<evidence type="ECO:0000259" key="15">
    <source>
        <dbReference type="SMART" id="SM00864"/>
    </source>
</evidence>
<keyword evidence="17" id="KW-1185">Reference proteome</keyword>
<dbReference type="PRINTS" id="PR01161">
    <property type="entry name" value="TUBULIN"/>
</dbReference>
<name>A0A1J4JHP4_9EUKA</name>
<evidence type="ECO:0000256" key="3">
    <source>
        <dbReference type="ARBA" id="ARBA00004138"/>
    </source>
</evidence>
<evidence type="ECO:0000256" key="8">
    <source>
        <dbReference type="ARBA" id="ARBA00022794"/>
    </source>
</evidence>
<organism evidence="16 17">
    <name type="scientific">Tritrichomonas foetus</name>
    <dbReference type="NCBI Taxonomy" id="1144522"/>
    <lineage>
        <taxon>Eukaryota</taxon>
        <taxon>Metamonada</taxon>
        <taxon>Parabasalia</taxon>
        <taxon>Tritrichomonadida</taxon>
        <taxon>Tritrichomonadidae</taxon>
        <taxon>Tritrichomonas</taxon>
    </lineage>
</organism>
<comment type="subcellular location">
    <subcellularLocation>
        <location evidence="3">Cell projection</location>
        <location evidence="3">Cilium</location>
    </subcellularLocation>
    <subcellularLocation>
        <location evidence="1">Cytoplasm</location>
        <location evidence="1">Cytoskeleton</location>
        <location evidence="1">Microtubule organizing center</location>
        <location evidence="1">Centrosome</location>
        <location evidence="1">Centriole</location>
    </subcellularLocation>
    <subcellularLocation>
        <location evidence="2">Nucleus</location>
    </subcellularLocation>
</comment>
<keyword evidence="7 14" id="KW-0547">Nucleotide-binding</keyword>
<dbReference type="InterPro" id="IPR017975">
    <property type="entry name" value="Tubulin_CS"/>
</dbReference>
<evidence type="ECO:0000256" key="5">
    <source>
        <dbReference type="ARBA" id="ARBA00014184"/>
    </source>
</evidence>
<evidence type="ECO:0000256" key="12">
    <source>
        <dbReference type="ARBA" id="ARBA00030594"/>
    </source>
</evidence>
<reference evidence="16" key="1">
    <citation type="submission" date="2016-10" db="EMBL/GenBank/DDBJ databases">
        <authorList>
            <person name="Benchimol M."/>
            <person name="Almeida L.G."/>
            <person name="Vasconcelos A.T."/>
            <person name="Perreira-Neves A."/>
            <person name="Rosa I.A."/>
            <person name="Tasca T."/>
            <person name="Bogo M.R."/>
            <person name="de Souza W."/>
        </authorList>
    </citation>
    <scope>NUCLEOTIDE SEQUENCE [LARGE SCALE GENOMIC DNA]</scope>
    <source>
        <strain evidence="16">K</strain>
    </source>
</reference>
<dbReference type="GO" id="GO:0005525">
    <property type="term" value="F:GTP binding"/>
    <property type="evidence" value="ECO:0007669"/>
    <property type="project" value="UniProtKB-UniRule"/>
</dbReference>
<evidence type="ECO:0000256" key="4">
    <source>
        <dbReference type="ARBA" id="ARBA00009636"/>
    </source>
</evidence>
<evidence type="ECO:0000256" key="2">
    <source>
        <dbReference type="ARBA" id="ARBA00004123"/>
    </source>
</evidence>
<evidence type="ECO:0000313" key="17">
    <source>
        <dbReference type="Proteomes" id="UP000179807"/>
    </source>
</evidence>
<dbReference type="PRINTS" id="PR01224">
    <property type="entry name" value="DELTATUBULIN"/>
</dbReference>
<dbReference type="Proteomes" id="UP000179807">
    <property type="component" value="Unassembled WGS sequence"/>
</dbReference>
<dbReference type="GO" id="GO:0007017">
    <property type="term" value="P:microtubule-based process"/>
    <property type="evidence" value="ECO:0007669"/>
    <property type="project" value="InterPro"/>
</dbReference>
<evidence type="ECO:0000256" key="9">
    <source>
        <dbReference type="ARBA" id="ARBA00023134"/>
    </source>
</evidence>
<evidence type="ECO:0000256" key="7">
    <source>
        <dbReference type="ARBA" id="ARBA00022741"/>
    </source>
</evidence>
<comment type="caution">
    <text evidence="16">The sequence shown here is derived from an EMBL/GenBank/DDBJ whole genome shotgun (WGS) entry which is preliminary data.</text>
</comment>
<proteinExistence type="inferred from homology"/>
<keyword evidence="11" id="KW-0966">Cell projection</keyword>
<dbReference type="GO" id="GO:0005200">
    <property type="term" value="F:structural constituent of cytoskeleton"/>
    <property type="evidence" value="ECO:0007669"/>
    <property type="project" value="InterPro"/>
</dbReference>
<evidence type="ECO:0000256" key="6">
    <source>
        <dbReference type="ARBA" id="ARBA00022701"/>
    </source>
</evidence>
<evidence type="ECO:0000313" key="16">
    <source>
        <dbReference type="EMBL" id="OHS98241.1"/>
    </source>
</evidence>
<evidence type="ECO:0000256" key="14">
    <source>
        <dbReference type="RuleBase" id="RU000352"/>
    </source>
</evidence>
<dbReference type="PROSITE" id="PS00227">
    <property type="entry name" value="TUBULIN"/>
    <property type="match status" value="1"/>
</dbReference>
<dbReference type="Pfam" id="PF00091">
    <property type="entry name" value="Tubulin"/>
    <property type="match status" value="1"/>
</dbReference>
<dbReference type="InterPro" id="IPR000217">
    <property type="entry name" value="Tubulin"/>
</dbReference>
<dbReference type="GO" id="GO:0030030">
    <property type="term" value="P:cell projection organization"/>
    <property type="evidence" value="ECO:0007669"/>
    <property type="project" value="UniProtKB-KW"/>
</dbReference>
<dbReference type="Gene3D" id="3.40.50.1440">
    <property type="entry name" value="Tubulin/FtsZ, GTPase domain"/>
    <property type="match status" value="1"/>
</dbReference>
<dbReference type="SMART" id="SM00864">
    <property type="entry name" value="Tubulin"/>
    <property type="match status" value="1"/>
</dbReference>
<dbReference type="GeneID" id="94844933"/>
<dbReference type="VEuPathDB" id="TrichDB:TRFO_35398"/>
<accession>A0A1J4JHP4</accession>
<dbReference type="SUPFAM" id="SSF55307">
    <property type="entry name" value="Tubulin C-terminal domain-like"/>
    <property type="match status" value="1"/>
</dbReference>
<dbReference type="GO" id="GO:0005929">
    <property type="term" value="C:cilium"/>
    <property type="evidence" value="ECO:0007669"/>
    <property type="project" value="UniProtKB-SubCell"/>
</dbReference>
<feature type="domain" description="Tubulin/FtsZ GTPase" evidence="15">
    <location>
        <begin position="37"/>
        <end position="241"/>
    </location>
</feature>
<dbReference type="CDD" id="cd02189">
    <property type="entry name" value="delta_zeta_tubulin-like"/>
    <property type="match status" value="1"/>
</dbReference>
<comment type="function">
    <text evidence="13">Acts as a positive regulator of hedgehog signaling and regulates ciliary function.</text>
</comment>
<evidence type="ECO:0000256" key="10">
    <source>
        <dbReference type="ARBA" id="ARBA00023242"/>
    </source>
</evidence>
<dbReference type="GO" id="GO:0005874">
    <property type="term" value="C:microtubule"/>
    <property type="evidence" value="ECO:0007669"/>
    <property type="project" value="UniProtKB-KW"/>
</dbReference>
<gene>
    <name evidence="16" type="ORF">TRFO_35398</name>
</gene>
<evidence type="ECO:0000256" key="1">
    <source>
        <dbReference type="ARBA" id="ARBA00004114"/>
    </source>
</evidence>
<comment type="similarity">
    <text evidence="4 14">Belongs to the tubulin family.</text>
</comment>
<sequence length="431" mass="47922">MTQLISVGVGQCGVQMASSFIDYYMSEAQTHISADACSRFFFETKDRKYVSRCVLIDTENKAVSELVKERTGSSNWKYDRQSIWAQGCGSGNNWAYGYEQNGFAAKNEVMDRMQHQAEKCDRFGGFVMFQSLAGGTGSGLGSRITECVRDSFGHHAHIINNVVWPYKAGEVQVQSYNSVLSLSTLLKNSDAVVVTYNDVLHEICGDVKGAENVSFQDMNTIIAQNLTGMFLPSKSICSVPLLSQPLSHLVPIQSRRLLSLFALPIVSDVARGFSIFNWDTLVGNGLAMAATGNFAGKNVPTMRRITDPRGSLMMKSDAVWIVLRGNELADGRAKVDQCELLKCGRFFPSDNDDPVLVSTNTRQFNKQEKSINILANSQCVMNPLEDLLDKCHNMLESGAYLHQYLRAGVDADWINEDRLFLEQVLNEYKSM</sequence>
<dbReference type="InterPro" id="IPR002967">
    <property type="entry name" value="Delta_tubulin"/>
</dbReference>
<evidence type="ECO:0000256" key="11">
    <source>
        <dbReference type="ARBA" id="ARBA00023273"/>
    </source>
</evidence>
<dbReference type="InterPro" id="IPR003008">
    <property type="entry name" value="Tubulin_FtsZ_GTPase"/>
</dbReference>
<keyword evidence="8" id="KW-0970">Cilium biogenesis/degradation</keyword>
<dbReference type="AlphaFoldDB" id="A0A1J4JHP4"/>
<dbReference type="RefSeq" id="XP_068351378.1">
    <property type="nucleotide sequence ID" value="XM_068510229.1"/>
</dbReference>
<dbReference type="GO" id="GO:0005634">
    <property type="term" value="C:nucleus"/>
    <property type="evidence" value="ECO:0007669"/>
    <property type="project" value="UniProtKB-SubCell"/>
</dbReference>